<protein>
    <recommendedName>
        <fullName evidence="4">RNase H type-1 domain-containing protein</fullName>
    </recommendedName>
</protein>
<feature type="region of interest" description="Disordered" evidence="1">
    <location>
        <begin position="36"/>
        <end position="55"/>
    </location>
</feature>
<organism evidence="2 3">
    <name type="scientific">Prunus dulcis</name>
    <name type="common">Almond</name>
    <name type="synonym">Amygdalus dulcis</name>
    <dbReference type="NCBI Taxonomy" id="3755"/>
    <lineage>
        <taxon>Eukaryota</taxon>
        <taxon>Viridiplantae</taxon>
        <taxon>Streptophyta</taxon>
        <taxon>Embryophyta</taxon>
        <taxon>Tracheophyta</taxon>
        <taxon>Spermatophyta</taxon>
        <taxon>Magnoliopsida</taxon>
        <taxon>eudicotyledons</taxon>
        <taxon>Gunneridae</taxon>
        <taxon>Pentapetalae</taxon>
        <taxon>rosids</taxon>
        <taxon>fabids</taxon>
        <taxon>Rosales</taxon>
        <taxon>Rosaceae</taxon>
        <taxon>Amygdaloideae</taxon>
        <taxon>Amygdaleae</taxon>
        <taxon>Prunus</taxon>
    </lineage>
</organism>
<dbReference type="InterPro" id="IPR036397">
    <property type="entry name" value="RNaseH_sf"/>
</dbReference>
<dbReference type="AlphaFoldDB" id="A0AAD4WA58"/>
<name>A0AAD4WA58_PRUDU</name>
<evidence type="ECO:0000256" key="1">
    <source>
        <dbReference type="SAM" id="MobiDB-lite"/>
    </source>
</evidence>
<dbReference type="Gene3D" id="3.30.420.10">
    <property type="entry name" value="Ribonuclease H-like superfamily/Ribonuclease H"/>
    <property type="match status" value="1"/>
</dbReference>
<proteinExistence type="predicted"/>
<sequence length="360" mass="40104">MAGDPGSVNTYPNIRALAQAAERLARKLSISTGRCHRDVSGFDGPSQGPSKRGGSSFELSQYDLLYWSKTTIKTQALEDFVAEFTPLAEEENLVSKKKESSRADKTFAELEQPKDIWQLRVDGASNQKSAGAGVVIITPDGTMLAQAITLGFHVSNNKTEYEALLVGLRLTNKLLSSWHLTTIRRPLFELQLTSSTPSRLRASLTSIVGKLLLEYELNEAFFKHYVPDIRSQATSLTSTEGRLLLEYKLHGVLSSVMFSTYVNRQKALPLLQASYFSSTNFMESFRALYPTNIHMQATSLISIADKLLLEYKLNGAFFGHYIPDIRSQATSLTSTESKLLLEYKLHGVFLSIMSPTYAHR</sequence>
<keyword evidence="3" id="KW-1185">Reference proteome</keyword>
<evidence type="ECO:0000313" key="3">
    <source>
        <dbReference type="Proteomes" id="UP001054821"/>
    </source>
</evidence>
<dbReference type="Proteomes" id="UP001054821">
    <property type="component" value="Chromosome 3"/>
</dbReference>
<reference evidence="2 3" key="1">
    <citation type="journal article" date="2022" name="G3 (Bethesda)">
        <title>Whole-genome sequence and methylome profiling of the almond [Prunus dulcis (Mill.) D.A. Webb] cultivar 'Nonpareil'.</title>
        <authorList>
            <person name="D'Amico-Willman K.M."/>
            <person name="Ouma W.Z."/>
            <person name="Meulia T."/>
            <person name="Sideli G.M."/>
            <person name="Gradziel T.M."/>
            <person name="Fresnedo-Ramirez J."/>
        </authorList>
    </citation>
    <scope>NUCLEOTIDE SEQUENCE [LARGE SCALE GENOMIC DNA]</scope>
    <source>
        <strain evidence="2">Clone GOH B32 T37-40</strain>
    </source>
</reference>
<evidence type="ECO:0008006" key="4">
    <source>
        <dbReference type="Google" id="ProtNLM"/>
    </source>
</evidence>
<accession>A0AAD4WA58</accession>
<dbReference type="PANTHER" id="PTHR48475">
    <property type="entry name" value="RIBONUCLEASE H"/>
    <property type="match status" value="1"/>
</dbReference>
<comment type="caution">
    <text evidence="2">The sequence shown here is derived from an EMBL/GenBank/DDBJ whole genome shotgun (WGS) entry which is preliminary data.</text>
</comment>
<evidence type="ECO:0000313" key="2">
    <source>
        <dbReference type="EMBL" id="KAI5339386.1"/>
    </source>
</evidence>
<dbReference type="GO" id="GO:0003676">
    <property type="term" value="F:nucleic acid binding"/>
    <property type="evidence" value="ECO:0007669"/>
    <property type="project" value="InterPro"/>
</dbReference>
<dbReference type="SUPFAM" id="SSF53098">
    <property type="entry name" value="Ribonuclease H-like"/>
    <property type="match status" value="1"/>
</dbReference>
<dbReference type="InterPro" id="IPR012337">
    <property type="entry name" value="RNaseH-like_sf"/>
</dbReference>
<dbReference type="PANTHER" id="PTHR48475:SF2">
    <property type="entry name" value="RIBONUCLEASE H"/>
    <property type="match status" value="1"/>
</dbReference>
<gene>
    <name evidence="2" type="ORF">L3X38_018658</name>
</gene>
<dbReference type="EMBL" id="JAJFAZ020000003">
    <property type="protein sequence ID" value="KAI5339386.1"/>
    <property type="molecule type" value="Genomic_DNA"/>
</dbReference>